<comment type="caution">
    <text evidence="8">The sequence shown here is derived from an EMBL/GenBank/DDBJ whole genome shotgun (WGS) entry which is preliminary data.</text>
</comment>
<keyword evidence="2 4" id="KW-0560">Oxidoreductase</keyword>
<proteinExistence type="inferred from homology"/>
<evidence type="ECO:0000313" key="9">
    <source>
        <dbReference type="Proteomes" id="UP001180020"/>
    </source>
</evidence>
<keyword evidence="1" id="KW-0521">NADP</keyword>
<name>A0AAV9D299_ACOCL</name>
<organism evidence="8 9">
    <name type="scientific">Acorus calamus</name>
    <name type="common">Sweet flag</name>
    <dbReference type="NCBI Taxonomy" id="4465"/>
    <lineage>
        <taxon>Eukaryota</taxon>
        <taxon>Viridiplantae</taxon>
        <taxon>Streptophyta</taxon>
        <taxon>Embryophyta</taxon>
        <taxon>Tracheophyta</taxon>
        <taxon>Spermatophyta</taxon>
        <taxon>Magnoliopsida</taxon>
        <taxon>Liliopsida</taxon>
        <taxon>Acoraceae</taxon>
        <taxon>Acorus</taxon>
    </lineage>
</organism>
<evidence type="ECO:0000313" key="8">
    <source>
        <dbReference type="EMBL" id="KAK1295300.1"/>
    </source>
</evidence>
<keyword evidence="3" id="KW-0520">NAD</keyword>
<reference evidence="8" key="2">
    <citation type="submission" date="2023-06" db="EMBL/GenBank/DDBJ databases">
        <authorList>
            <person name="Ma L."/>
            <person name="Liu K.-W."/>
            <person name="Li Z."/>
            <person name="Hsiao Y.-Y."/>
            <person name="Qi Y."/>
            <person name="Fu T."/>
            <person name="Tang G."/>
            <person name="Zhang D."/>
            <person name="Sun W.-H."/>
            <person name="Liu D.-K."/>
            <person name="Li Y."/>
            <person name="Chen G.-Z."/>
            <person name="Liu X.-D."/>
            <person name="Liao X.-Y."/>
            <person name="Jiang Y.-T."/>
            <person name="Yu X."/>
            <person name="Hao Y."/>
            <person name="Huang J."/>
            <person name="Zhao X.-W."/>
            <person name="Ke S."/>
            <person name="Chen Y.-Y."/>
            <person name="Wu W.-L."/>
            <person name="Hsu J.-L."/>
            <person name="Lin Y.-F."/>
            <person name="Huang M.-D."/>
            <person name="Li C.-Y."/>
            <person name="Huang L."/>
            <person name="Wang Z.-W."/>
            <person name="Zhao X."/>
            <person name="Zhong W.-Y."/>
            <person name="Peng D.-H."/>
            <person name="Ahmad S."/>
            <person name="Lan S."/>
            <person name="Zhang J.-S."/>
            <person name="Tsai W.-C."/>
            <person name="Van De Peer Y."/>
            <person name="Liu Z.-J."/>
        </authorList>
    </citation>
    <scope>NUCLEOTIDE SEQUENCE</scope>
    <source>
        <strain evidence="8">CP</strain>
        <tissue evidence="8">Leaves</tissue>
    </source>
</reference>
<dbReference type="GO" id="GO:0005829">
    <property type="term" value="C:cytosol"/>
    <property type="evidence" value="ECO:0007669"/>
    <property type="project" value="TreeGrafter"/>
</dbReference>
<dbReference type="GO" id="GO:0016618">
    <property type="term" value="F:hydroxypyruvate reductase [NAD(P)H] activity"/>
    <property type="evidence" value="ECO:0007669"/>
    <property type="project" value="TreeGrafter"/>
</dbReference>
<dbReference type="EMBL" id="JAUJYO010000016">
    <property type="protein sequence ID" value="KAK1295300.1"/>
    <property type="molecule type" value="Genomic_DNA"/>
</dbReference>
<dbReference type="FunFam" id="3.40.50.720:FF:000213">
    <property type="entry name" value="Putative 2-hydroxyacid dehydrogenase"/>
    <property type="match status" value="1"/>
</dbReference>
<dbReference type="Pfam" id="PF00389">
    <property type="entry name" value="2-Hacid_dh"/>
    <property type="match status" value="1"/>
</dbReference>
<dbReference type="SUPFAM" id="SSF51735">
    <property type="entry name" value="NAD(P)-binding Rossmann-fold domains"/>
    <property type="match status" value="1"/>
</dbReference>
<feature type="compositionally biased region" description="Basic and acidic residues" evidence="5">
    <location>
        <begin position="1"/>
        <end position="10"/>
    </location>
</feature>
<gene>
    <name evidence="8" type="primary">HPR3</name>
    <name evidence="8" type="ORF">QJS10_CPA16g01476</name>
</gene>
<evidence type="ECO:0000256" key="3">
    <source>
        <dbReference type="ARBA" id="ARBA00023027"/>
    </source>
</evidence>
<dbReference type="InterPro" id="IPR006140">
    <property type="entry name" value="D-isomer_DH_NAD-bd"/>
</dbReference>
<comment type="similarity">
    <text evidence="4">Belongs to the D-isomer specific 2-hydroxyacid dehydrogenase family.</text>
</comment>
<dbReference type="Proteomes" id="UP001180020">
    <property type="component" value="Unassembled WGS sequence"/>
</dbReference>
<dbReference type="SUPFAM" id="SSF52283">
    <property type="entry name" value="Formate/glycerate dehydrogenase catalytic domain-like"/>
    <property type="match status" value="1"/>
</dbReference>
<feature type="compositionally biased region" description="Pro residues" evidence="5">
    <location>
        <begin position="13"/>
        <end position="26"/>
    </location>
</feature>
<protein>
    <submittedName>
        <fullName evidence="8">Glyoxylate/hydroxypyruvate reductase HPR3</fullName>
    </submittedName>
</protein>
<dbReference type="GO" id="GO:0030267">
    <property type="term" value="F:glyoxylate reductase (NADPH) activity"/>
    <property type="evidence" value="ECO:0007669"/>
    <property type="project" value="TreeGrafter"/>
</dbReference>
<evidence type="ECO:0000259" key="6">
    <source>
        <dbReference type="Pfam" id="PF00389"/>
    </source>
</evidence>
<dbReference type="PANTHER" id="PTHR10996:SF179">
    <property type="entry name" value="D-ISOMER SPECIFIC 2-HYDROXYACID DEHYDROGENASE FAMILY PROTEIN-RELATED"/>
    <property type="match status" value="1"/>
</dbReference>
<keyword evidence="9" id="KW-1185">Reference proteome</keyword>
<feature type="domain" description="D-isomer specific 2-hydroxyacid dehydrogenase catalytic" evidence="6">
    <location>
        <begin position="59"/>
        <end position="329"/>
    </location>
</feature>
<feature type="domain" description="D-isomer specific 2-hydroxyacid dehydrogenase NAD-binding" evidence="7">
    <location>
        <begin position="122"/>
        <end position="292"/>
    </location>
</feature>
<evidence type="ECO:0000256" key="2">
    <source>
        <dbReference type="ARBA" id="ARBA00023002"/>
    </source>
</evidence>
<accession>A0AAV9D299</accession>
<evidence type="ECO:0000256" key="4">
    <source>
        <dbReference type="RuleBase" id="RU003719"/>
    </source>
</evidence>
<dbReference type="InterPro" id="IPR036291">
    <property type="entry name" value="NAD(P)-bd_dom_sf"/>
</dbReference>
<dbReference type="AlphaFoldDB" id="A0AAV9D299"/>
<evidence type="ECO:0000256" key="1">
    <source>
        <dbReference type="ARBA" id="ARBA00022857"/>
    </source>
</evidence>
<evidence type="ECO:0000259" key="7">
    <source>
        <dbReference type="Pfam" id="PF02826"/>
    </source>
</evidence>
<dbReference type="Pfam" id="PF02826">
    <property type="entry name" value="2-Hacid_dh_C"/>
    <property type="match status" value="1"/>
</dbReference>
<dbReference type="PANTHER" id="PTHR10996">
    <property type="entry name" value="2-HYDROXYACID DEHYDROGENASE-RELATED"/>
    <property type="match status" value="1"/>
</dbReference>
<dbReference type="CDD" id="cd12156">
    <property type="entry name" value="HPPR"/>
    <property type="match status" value="1"/>
</dbReference>
<dbReference type="Gene3D" id="3.40.50.720">
    <property type="entry name" value="NAD(P)-binding Rossmann-like Domain"/>
    <property type="match status" value="2"/>
</dbReference>
<reference evidence="8" key="1">
    <citation type="journal article" date="2023" name="Nat. Commun.">
        <title>Diploid and tetraploid genomes of Acorus and the evolution of monocots.</title>
        <authorList>
            <person name="Ma L."/>
            <person name="Liu K.W."/>
            <person name="Li Z."/>
            <person name="Hsiao Y.Y."/>
            <person name="Qi Y."/>
            <person name="Fu T."/>
            <person name="Tang G.D."/>
            <person name="Zhang D."/>
            <person name="Sun W.H."/>
            <person name="Liu D.K."/>
            <person name="Li Y."/>
            <person name="Chen G.Z."/>
            <person name="Liu X.D."/>
            <person name="Liao X.Y."/>
            <person name="Jiang Y.T."/>
            <person name="Yu X."/>
            <person name="Hao Y."/>
            <person name="Huang J."/>
            <person name="Zhao X.W."/>
            <person name="Ke S."/>
            <person name="Chen Y.Y."/>
            <person name="Wu W.L."/>
            <person name="Hsu J.L."/>
            <person name="Lin Y.F."/>
            <person name="Huang M.D."/>
            <person name="Li C.Y."/>
            <person name="Huang L."/>
            <person name="Wang Z.W."/>
            <person name="Zhao X."/>
            <person name="Zhong W.Y."/>
            <person name="Peng D.H."/>
            <person name="Ahmad S."/>
            <person name="Lan S."/>
            <person name="Zhang J.S."/>
            <person name="Tsai W.C."/>
            <person name="Van de Peer Y."/>
            <person name="Liu Z.J."/>
        </authorList>
    </citation>
    <scope>NUCLEOTIDE SEQUENCE</scope>
    <source>
        <strain evidence="8">CP</strain>
    </source>
</reference>
<evidence type="ECO:0000256" key="5">
    <source>
        <dbReference type="SAM" id="MobiDB-lite"/>
    </source>
</evidence>
<dbReference type="InterPro" id="IPR006139">
    <property type="entry name" value="D-isomer_2_OHA_DH_cat_dom"/>
</dbReference>
<feature type="region of interest" description="Disordered" evidence="5">
    <location>
        <begin position="1"/>
        <end position="29"/>
    </location>
</feature>
<dbReference type="InterPro" id="IPR050223">
    <property type="entry name" value="D-isomer_2-hydroxyacid_DH"/>
</dbReference>
<sequence>MGEAKEEERTTYPLPPPTHTPPPPPGTDSLSLKFQILKPPSPTTTPIPQFLSTHHPSSIRAILCSGYIPIDAPIITSLPNLGCVVTTSAGLNHIDLAECRRRGVVVAKAGGVFSVDVADYAVGLLIDVLRRISAGDRYVRSGRWGRKGRGEYFPLGSKLRGKKVGLVGLGNIGSEIAKRLEAFGCIISYNSRRRKPGVSYSYYPNICDLASDSDVLVVACPLTDETRHIINEDILSALGKDSIVINIGRGALVDEKELAWCLIQGEIGGAGLDVFENEPSVPKELFLMENVYCLLIMQIIPQNPFEDLFDLSIANLEAFFAGQPLLTPVKCD</sequence>
<dbReference type="GO" id="GO:0051287">
    <property type="term" value="F:NAD binding"/>
    <property type="evidence" value="ECO:0007669"/>
    <property type="project" value="InterPro"/>
</dbReference>